<keyword evidence="1" id="KW-0479">Metal-binding</keyword>
<dbReference type="InterPro" id="IPR000056">
    <property type="entry name" value="Ribul_P_3_epim-like"/>
</dbReference>
<evidence type="ECO:0000313" key="3">
    <source>
        <dbReference type="EMBL" id="KAG2263634.1"/>
    </source>
</evidence>
<gene>
    <name evidence="3" type="ORF">Bca52824_070713</name>
</gene>
<reference evidence="3 4" key="1">
    <citation type="submission" date="2020-02" db="EMBL/GenBank/DDBJ databases">
        <authorList>
            <person name="Ma Q."/>
            <person name="Huang Y."/>
            <person name="Song X."/>
            <person name="Pei D."/>
        </authorList>
    </citation>
    <scope>NUCLEOTIDE SEQUENCE [LARGE SCALE GENOMIC DNA]</scope>
    <source>
        <strain evidence="3">Sxm20200214</strain>
        <tissue evidence="3">Leaf</tissue>
    </source>
</reference>
<proteinExistence type="predicted"/>
<dbReference type="InterPro" id="IPR013785">
    <property type="entry name" value="Aldolase_TIM"/>
</dbReference>
<evidence type="ECO:0000313" key="4">
    <source>
        <dbReference type="Proteomes" id="UP000886595"/>
    </source>
</evidence>
<dbReference type="OrthoDB" id="1927044at2759"/>
<name>A0A8X7Q9S5_BRACI</name>
<dbReference type="Proteomes" id="UP000886595">
    <property type="component" value="Unassembled WGS sequence"/>
</dbReference>
<dbReference type="GO" id="GO:0005975">
    <property type="term" value="P:carbohydrate metabolic process"/>
    <property type="evidence" value="ECO:0007669"/>
    <property type="project" value="InterPro"/>
</dbReference>
<comment type="caution">
    <text evidence="3">The sequence shown here is derived from an EMBL/GenBank/DDBJ whole genome shotgun (WGS) entry which is preliminary data.</text>
</comment>
<dbReference type="EMBL" id="JAAMPC010000014">
    <property type="protein sequence ID" value="KAG2263634.1"/>
    <property type="molecule type" value="Genomic_DNA"/>
</dbReference>
<dbReference type="GO" id="GO:0046872">
    <property type="term" value="F:metal ion binding"/>
    <property type="evidence" value="ECO:0007669"/>
    <property type="project" value="UniProtKB-KW"/>
</dbReference>
<evidence type="ECO:0000256" key="1">
    <source>
        <dbReference type="ARBA" id="ARBA00022723"/>
    </source>
</evidence>
<dbReference type="Pfam" id="PF00834">
    <property type="entry name" value="Ribul_P_3_epim"/>
    <property type="match status" value="1"/>
</dbReference>
<organism evidence="3 4">
    <name type="scientific">Brassica carinata</name>
    <name type="common">Ethiopian mustard</name>
    <name type="synonym">Abyssinian cabbage</name>
    <dbReference type="NCBI Taxonomy" id="52824"/>
    <lineage>
        <taxon>Eukaryota</taxon>
        <taxon>Viridiplantae</taxon>
        <taxon>Streptophyta</taxon>
        <taxon>Embryophyta</taxon>
        <taxon>Tracheophyta</taxon>
        <taxon>Spermatophyta</taxon>
        <taxon>Magnoliopsida</taxon>
        <taxon>eudicotyledons</taxon>
        <taxon>Gunneridae</taxon>
        <taxon>Pentapetalae</taxon>
        <taxon>rosids</taxon>
        <taxon>malvids</taxon>
        <taxon>Brassicales</taxon>
        <taxon>Brassicaceae</taxon>
        <taxon>Brassiceae</taxon>
        <taxon>Brassica</taxon>
    </lineage>
</organism>
<protein>
    <recommendedName>
        <fullName evidence="5">Ribulose-phosphate 3-epimerase</fullName>
    </recommendedName>
</protein>
<accession>A0A8X7Q9S5</accession>
<keyword evidence="2" id="KW-0413">Isomerase</keyword>
<dbReference type="PANTHER" id="PTHR11749">
    <property type="entry name" value="RIBULOSE-5-PHOSPHATE-3-EPIMERASE"/>
    <property type="match status" value="1"/>
</dbReference>
<dbReference type="InterPro" id="IPR011060">
    <property type="entry name" value="RibuloseP-bd_barrel"/>
</dbReference>
<dbReference type="SUPFAM" id="SSF51366">
    <property type="entry name" value="Ribulose-phoshate binding barrel"/>
    <property type="match status" value="1"/>
</dbReference>
<sequence length="74" mass="7871">MAGVNPWIEVDGGVTPKNAYKVIEAGANALVAGSAVFGAKDYEEAIKGIKNSKKPETIPFDIKSIRIKLSIVLK</sequence>
<evidence type="ECO:0000256" key="2">
    <source>
        <dbReference type="ARBA" id="ARBA00023235"/>
    </source>
</evidence>
<dbReference type="AlphaFoldDB" id="A0A8X7Q9S5"/>
<dbReference type="Gene3D" id="3.20.20.70">
    <property type="entry name" value="Aldolase class I"/>
    <property type="match status" value="1"/>
</dbReference>
<dbReference type="GO" id="GO:0016857">
    <property type="term" value="F:racemase and epimerase activity, acting on carbohydrates and derivatives"/>
    <property type="evidence" value="ECO:0007669"/>
    <property type="project" value="InterPro"/>
</dbReference>
<evidence type="ECO:0008006" key="5">
    <source>
        <dbReference type="Google" id="ProtNLM"/>
    </source>
</evidence>
<keyword evidence="4" id="KW-1185">Reference proteome</keyword>